<protein>
    <submittedName>
        <fullName evidence="1">Uncharacterized protein</fullName>
    </submittedName>
</protein>
<dbReference type="Proteomes" id="UP001346869">
    <property type="component" value="Unassembled WGS sequence"/>
</dbReference>
<gene>
    <name evidence="1" type="ORF">PBY51_015674</name>
</gene>
<evidence type="ECO:0000313" key="2">
    <source>
        <dbReference type="Proteomes" id="UP001346869"/>
    </source>
</evidence>
<accession>A0AAN8ARC8</accession>
<organism evidence="1 2">
    <name type="scientific">Eleginops maclovinus</name>
    <name type="common">Patagonian blennie</name>
    <name type="synonym">Eleginus maclovinus</name>
    <dbReference type="NCBI Taxonomy" id="56733"/>
    <lineage>
        <taxon>Eukaryota</taxon>
        <taxon>Metazoa</taxon>
        <taxon>Chordata</taxon>
        <taxon>Craniata</taxon>
        <taxon>Vertebrata</taxon>
        <taxon>Euteleostomi</taxon>
        <taxon>Actinopterygii</taxon>
        <taxon>Neopterygii</taxon>
        <taxon>Teleostei</taxon>
        <taxon>Neoteleostei</taxon>
        <taxon>Acanthomorphata</taxon>
        <taxon>Eupercaria</taxon>
        <taxon>Perciformes</taxon>
        <taxon>Notothenioidei</taxon>
        <taxon>Eleginopidae</taxon>
        <taxon>Eleginops</taxon>
    </lineage>
</organism>
<proteinExistence type="predicted"/>
<reference evidence="1 2" key="1">
    <citation type="journal article" date="2023" name="Genes (Basel)">
        <title>Chromosome-Level Genome Assembly and Circadian Gene Repertoire of the Patagonia Blennie Eleginops maclovinus-The Closest Ancestral Proxy of Antarctic Cryonotothenioids.</title>
        <authorList>
            <person name="Cheng C.C."/>
            <person name="Rivera-Colon A.G."/>
            <person name="Minhas B.F."/>
            <person name="Wilson L."/>
            <person name="Rayamajhi N."/>
            <person name="Vargas-Chacoff L."/>
            <person name="Catchen J.M."/>
        </authorList>
    </citation>
    <scope>NUCLEOTIDE SEQUENCE [LARGE SCALE GENOMIC DNA]</scope>
    <source>
        <strain evidence="1">JMC-PN-2008</strain>
    </source>
</reference>
<comment type="caution">
    <text evidence="1">The sequence shown here is derived from an EMBL/GenBank/DDBJ whole genome shotgun (WGS) entry which is preliminary data.</text>
</comment>
<sequence length="177" mass="18751">MGLTEGVVQRVDMSLSTNKLACVLASIIGVPCNVPLPRAVLCVPMAVLNEGSQGFNGTPVGFKQTQGDPLLFSMLHRTAGSPQGSHSGAGNPRGGPRARCLLPIVPLMTSSQELDTNSFQTSFSGLIARCGAKSQRAVGRNAVLVCDWLLGGNVGQKFTVKNEEKDECSEQVRRLQL</sequence>
<dbReference type="EMBL" id="JAUZQC010000010">
    <property type="protein sequence ID" value="KAK5864432.1"/>
    <property type="molecule type" value="Genomic_DNA"/>
</dbReference>
<keyword evidence="2" id="KW-1185">Reference proteome</keyword>
<name>A0AAN8ARC8_ELEMC</name>
<reference evidence="1 2" key="2">
    <citation type="journal article" date="2023" name="Mol. Biol. Evol.">
        <title>Genomics of Secondarily Temperate Adaptation in the Only Non-Antarctic Icefish.</title>
        <authorList>
            <person name="Rivera-Colon A.G."/>
            <person name="Rayamajhi N."/>
            <person name="Minhas B.F."/>
            <person name="Madrigal G."/>
            <person name="Bilyk K.T."/>
            <person name="Yoon V."/>
            <person name="Hune M."/>
            <person name="Gregory S."/>
            <person name="Cheng C.H.C."/>
            <person name="Catchen J.M."/>
        </authorList>
    </citation>
    <scope>NUCLEOTIDE SEQUENCE [LARGE SCALE GENOMIC DNA]</scope>
    <source>
        <strain evidence="1">JMC-PN-2008</strain>
    </source>
</reference>
<evidence type="ECO:0000313" key="1">
    <source>
        <dbReference type="EMBL" id="KAK5864432.1"/>
    </source>
</evidence>
<dbReference type="AlphaFoldDB" id="A0AAN8ARC8"/>